<reference evidence="3" key="2">
    <citation type="submission" date="2022-06" db="UniProtKB">
        <authorList>
            <consortium name="EnsemblMetazoa"/>
        </authorList>
    </citation>
    <scope>IDENTIFICATION</scope>
    <source>
        <strain evidence="3">DF5081</strain>
    </source>
</reference>
<feature type="domain" description="PAN-3" evidence="2">
    <location>
        <begin position="121"/>
        <end position="235"/>
    </location>
</feature>
<proteinExistence type="predicted"/>
<reference evidence="4" key="1">
    <citation type="submission" date="2010-08" db="EMBL/GenBank/DDBJ databases">
        <authorList>
            <consortium name="Caenorhabditis japonica Sequencing Consortium"/>
            <person name="Wilson R.K."/>
        </authorList>
    </citation>
    <scope>NUCLEOTIDE SEQUENCE [LARGE SCALE GENOMIC DNA]</scope>
    <source>
        <strain evidence="4">DF5081</strain>
    </source>
</reference>
<evidence type="ECO:0000259" key="2">
    <source>
        <dbReference type="SMART" id="SM00605"/>
    </source>
</evidence>
<dbReference type="InterPro" id="IPR006583">
    <property type="entry name" value="PAN-3_domain"/>
</dbReference>
<dbReference type="PANTHER" id="PTHR47629:SF6">
    <property type="entry name" value="CW DOMAIN-CONTAINING PROTEIN-RELATED"/>
    <property type="match status" value="1"/>
</dbReference>
<sequence length="385" mass="42752">MLQNISFICLFILSSAVTADQKMIEMYGTAKIYNKTAYETYGSWNECLVKCYSNEMCMLVYQAVEREDCWLFRFGNVTAVKKASNGDKVAFKRTLNTTTFPSNPEPPLFGALSDTTIFNGIFCAVTADQKMIEMYGTAKIYNKTAYETYGSWNECLVKCYSNEMCMLVYQAVEREDCWLFRFGNVTAVKKASNGDKVAFKRTLNTTTCPSNPDPPLFGALSDTTSWTTGQTGFIYTLTADSNSSWTFSYTTFTCPIGSQPFARGNNGVCMQILRFPASASGNHAQASELCKQGNATSLTGPASEAELEWILNTVRTTQKSVSVWFDGESLYEPKEFVMEDSSHNGVDFYGMKAPNPDDEQIHACLYLCESPRASGGVCLVKPTVE</sequence>
<accession>A0A8R1DF62</accession>
<protein>
    <recommendedName>
        <fullName evidence="2">PAN-3 domain-containing protein</fullName>
    </recommendedName>
</protein>
<dbReference type="SUPFAM" id="SSF56436">
    <property type="entry name" value="C-type lectin-like"/>
    <property type="match status" value="1"/>
</dbReference>
<keyword evidence="1" id="KW-0732">Signal</keyword>
<dbReference type="Gene3D" id="3.10.100.10">
    <property type="entry name" value="Mannose-Binding Protein A, subunit A"/>
    <property type="match status" value="1"/>
</dbReference>
<dbReference type="AlphaFoldDB" id="A0A8R1DF62"/>
<feature type="domain" description="PAN-3" evidence="2">
    <location>
        <begin position="5"/>
        <end position="120"/>
    </location>
</feature>
<evidence type="ECO:0000256" key="1">
    <source>
        <dbReference type="SAM" id="SignalP"/>
    </source>
</evidence>
<evidence type="ECO:0000313" key="3">
    <source>
        <dbReference type="EnsemblMetazoa" id="CJA00623a.1"/>
    </source>
</evidence>
<dbReference type="PANTHER" id="PTHR47629">
    <property type="entry name" value="C-TYPE LECTIN-RELATED"/>
    <property type="match status" value="1"/>
</dbReference>
<organism evidence="3 4">
    <name type="scientific">Caenorhabditis japonica</name>
    <dbReference type="NCBI Taxonomy" id="281687"/>
    <lineage>
        <taxon>Eukaryota</taxon>
        <taxon>Metazoa</taxon>
        <taxon>Ecdysozoa</taxon>
        <taxon>Nematoda</taxon>
        <taxon>Chromadorea</taxon>
        <taxon>Rhabditida</taxon>
        <taxon>Rhabditina</taxon>
        <taxon>Rhabditomorpha</taxon>
        <taxon>Rhabditoidea</taxon>
        <taxon>Rhabditidae</taxon>
        <taxon>Peloderinae</taxon>
        <taxon>Caenorhabditis</taxon>
    </lineage>
</organism>
<dbReference type="Pfam" id="PF08277">
    <property type="entry name" value="PAN_3"/>
    <property type="match status" value="2"/>
</dbReference>
<feature type="chain" id="PRO_5035725922" description="PAN-3 domain-containing protein" evidence="1">
    <location>
        <begin position="20"/>
        <end position="385"/>
    </location>
</feature>
<keyword evidence="4" id="KW-1185">Reference proteome</keyword>
<dbReference type="Proteomes" id="UP000005237">
    <property type="component" value="Unassembled WGS sequence"/>
</dbReference>
<evidence type="ECO:0000313" key="4">
    <source>
        <dbReference type="Proteomes" id="UP000005237"/>
    </source>
</evidence>
<feature type="signal peptide" evidence="1">
    <location>
        <begin position="1"/>
        <end position="19"/>
    </location>
</feature>
<dbReference type="InterPro" id="IPR016186">
    <property type="entry name" value="C-type_lectin-like/link_sf"/>
</dbReference>
<dbReference type="EnsemblMetazoa" id="CJA00623a.1">
    <property type="protein sequence ID" value="CJA00623a.1"/>
    <property type="gene ID" value="WBGene00119824"/>
</dbReference>
<dbReference type="InterPro" id="IPR016187">
    <property type="entry name" value="CTDL_fold"/>
</dbReference>
<name>A0A8R1DF62_CAEJA</name>
<dbReference type="SMART" id="SM00605">
    <property type="entry name" value="CW"/>
    <property type="match status" value="2"/>
</dbReference>